<proteinExistence type="inferred from homology"/>
<dbReference type="NCBIfam" id="TIGR00044">
    <property type="entry name" value="YggS family pyridoxal phosphate-dependent enzyme"/>
    <property type="match status" value="1"/>
</dbReference>
<evidence type="ECO:0000256" key="1">
    <source>
        <dbReference type="ARBA" id="ARBA00022898"/>
    </source>
</evidence>
<dbReference type="HAMAP" id="MF_02087">
    <property type="entry name" value="PLP_homeostasis"/>
    <property type="match status" value="1"/>
</dbReference>
<dbReference type="SUPFAM" id="SSF51419">
    <property type="entry name" value="PLP-binding barrel"/>
    <property type="match status" value="1"/>
</dbReference>
<dbReference type="InterPro" id="IPR001608">
    <property type="entry name" value="Ala_racemase_N"/>
</dbReference>
<organism evidence="6 7">
    <name type="scientific">Collinsella acetigenes</name>
    <dbReference type="NCBI Taxonomy" id="2713419"/>
    <lineage>
        <taxon>Bacteria</taxon>
        <taxon>Bacillati</taxon>
        <taxon>Actinomycetota</taxon>
        <taxon>Coriobacteriia</taxon>
        <taxon>Coriobacteriales</taxon>
        <taxon>Coriobacteriaceae</taxon>
        <taxon>Collinsella</taxon>
    </lineage>
</organism>
<dbReference type="PIRSF" id="PIRSF004848">
    <property type="entry name" value="YBL036c_PLPDEIII"/>
    <property type="match status" value="1"/>
</dbReference>
<dbReference type="GO" id="GO:0030170">
    <property type="term" value="F:pyridoxal phosphate binding"/>
    <property type="evidence" value="ECO:0007669"/>
    <property type="project" value="UniProtKB-UniRule"/>
</dbReference>
<feature type="modified residue" description="N6-(pyridoxal phosphate)lysine" evidence="2 3">
    <location>
        <position position="43"/>
    </location>
</feature>
<name>A0A7X9UC81_9ACTN</name>
<keyword evidence="1 2" id="KW-0663">Pyridoxal phosphate</keyword>
<dbReference type="Proteomes" id="UP000546970">
    <property type="component" value="Unassembled WGS sequence"/>
</dbReference>
<feature type="domain" description="Alanine racemase N-terminal" evidence="5">
    <location>
        <begin position="33"/>
        <end position="240"/>
    </location>
</feature>
<evidence type="ECO:0000256" key="2">
    <source>
        <dbReference type="HAMAP-Rule" id="MF_02087"/>
    </source>
</evidence>
<gene>
    <name evidence="6" type="ORF">HF320_05575</name>
</gene>
<comment type="similarity">
    <text evidence="2 4">Belongs to the pyridoxal phosphate-binding protein YggS/PROSC family.</text>
</comment>
<accession>A0A7X9UC81</accession>
<dbReference type="PANTHER" id="PTHR10146:SF14">
    <property type="entry name" value="PYRIDOXAL PHOSPHATE HOMEOSTASIS PROTEIN"/>
    <property type="match status" value="1"/>
</dbReference>
<dbReference type="AlphaFoldDB" id="A0A7X9UC81"/>
<evidence type="ECO:0000313" key="6">
    <source>
        <dbReference type="EMBL" id="NMF55793.1"/>
    </source>
</evidence>
<comment type="cofactor">
    <cofactor evidence="3">
        <name>pyridoxal 5'-phosphate</name>
        <dbReference type="ChEBI" id="CHEBI:597326"/>
    </cofactor>
</comment>
<protein>
    <recommendedName>
        <fullName evidence="2">Pyridoxal phosphate homeostasis protein</fullName>
        <shortName evidence="2">PLP homeostasis protein</shortName>
    </recommendedName>
</protein>
<dbReference type="Gene3D" id="3.20.20.10">
    <property type="entry name" value="Alanine racemase"/>
    <property type="match status" value="1"/>
</dbReference>
<dbReference type="InterPro" id="IPR011078">
    <property type="entry name" value="PyrdxlP_homeostasis"/>
</dbReference>
<keyword evidence="7" id="KW-1185">Reference proteome</keyword>
<comment type="caution">
    <text evidence="6">The sequence shown here is derived from an EMBL/GenBank/DDBJ whole genome shotgun (WGS) entry which is preliminary data.</text>
</comment>
<evidence type="ECO:0000313" key="7">
    <source>
        <dbReference type="Proteomes" id="UP000546970"/>
    </source>
</evidence>
<dbReference type="PANTHER" id="PTHR10146">
    <property type="entry name" value="PROLINE SYNTHETASE CO-TRANSCRIBED BACTERIAL HOMOLOG PROTEIN"/>
    <property type="match status" value="1"/>
</dbReference>
<dbReference type="InterPro" id="IPR029066">
    <property type="entry name" value="PLP-binding_barrel"/>
</dbReference>
<sequence>MSMAQTYLDDLRRRREEILERVDIALGHAGRSREDVKIMAVSKTVDIDAAADAVRAGYTLLGENRPQELVRKFEGLHAIDDLPQVRLDMIGNLQKNKINAVLGHAEVIHSIESLDLARAVSQRVSRRLEAGEFFAPQQVLLEVNVSGEESKSGFAPEALRACIEDLMELSGISVRGLMTMAPRGSKEVAAKTFAGLRELRDELEGVYPSLTLSELSCGMSEDFDVAIEEGSTLIRLGRVAFNPSFALQ</sequence>
<dbReference type="Pfam" id="PF01168">
    <property type="entry name" value="Ala_racemase_N"/>
    <property type="match status" value="1"/>
</dbReference>
<comment type="function">
    <text evidence="2">Pyridoxal 5'-phosphate (PLP)-binding protein, which is involved in PLP homeostasis.</text>
</comment>
<dbReference type="EMBL" id="JABBCP010000002">
    <property type="protein sequence ID" value="NMF55793.1"/>
    <property type="molecule type" value="Genomic_DNA"/>
</dbReference>
<evidence type="ECO:0000256" key="3">
    <source>
        <dbReference type="PIRSR" id="PIRSR004848-1"/>
    </source>
</evidence>
<evidence type="ECO:0000259" key="5">
    <source>
        <dbReference type="Pfam" id="PF01168"/>
    </source>
</evidence>
<reference evidence="6 7" key="1">
    <citation type="submission" date="2020-04" db="EMBL/GenBank/DDBJ databases">
        <title>Collinsella sp. KGMB02528 nov., an anaerobic actinobacterium isolated from human feces.</title>
        <authorList>
            <person name="Han K.-I."/>
            <person name="Eom M.K."/>
            <person name="Kim J.-S."/>
            <person name="Lee K.C."/>
            <person name="Suh M.K."/>
            <person name="Park S.-H."/>
            <person name="Lee J.H."/>
            <person name="Kang S.W."/>
            <person name="Park J.-E."/>
            <person name="Oh B.S."/>
            <person name="Yu S.Y."/>
            <person name="Choi S.-H."/>
            <person name="Lee D.H."/>
            <person name="Yoon H."/>
            <person name="Kim B.-Y."/>
            <person name="Lee J.H."/>
            <person name="Lee J.-S."/>
        </authorList>
    </citation>
    <scope>NUCLEOTIDE SEQUENCE [LARGE SCALE GENOMIC DNA]</scope>
    <source>
        <strain evidence="6 7">KGMB02528</strain>
    </source>
</reference>
<evidence type="ECO:0000256" key="4">
    <source>
        <dbReference type="RuleBase" id="RU004514"/>
    </source>
</evidence>